<name>A0A4U6W1Y0_SETVI</name>
<sequence>MYLYVCIGIVNRLDQYKLLLVSLLYICQTNSRL</sequence>
<reference evidence="1" key="1">
    <citation type="submission" date="2019-03" db="EMBL/GenBank/DDBJ databases">
        <title>WGS assembly of Setaria viridis.</title>
        <authorList>
            <person name="Huang P."/>
            <person name="Jenkins J."/>
            <person name="Grimwood J."/>
            <person name="Barry K."/>
            <person name="Healey A."/>
            <person name="Mamidi S."/>
            <person name="Sreedasyam A."/>
            <person name="Shu S."/>
            <person name="Feldman M."/>
            <person name="Wu J."/>
            <person name="Yu Y."/>
            <person name="Chen C."/>
            <person name="Johnson J."/>
            <person name="Rokhsar D."/>
            <person name="Baxter I."/>
            <person name="Schmutz J."/>
            <person name="Brutnell T."/>
            <person name="Kellogg E."/>
        </authorList>
    </citation>
    <scope>NUCLEOTIDE SEQUENCE [LARGE SCALE GENOMIC DNA]</scope>
</reference>
<proteinExistence type="predicted"/>
<dbReference type="Gramene" id="TKW34489">
    <property type="protein sequence ID" value="TKW34489"/>
    <property type="gene ID" value="SEVIR_2G310460v2"/>
</dbReference>
<keyword evidence="2" id="KW-1185">Reference proteome</keyword>
<dbReference type="Proteomes" id="UP000298652">
    <property type="component" value="Chromosome 2"/>
</dbReference>
<protein>
    <submittedName>
        <fullName evidence="1">Uncharacterized protein</fullName>
    </submittedName>
</protein>
<dbReference type="AlphaFoldDB" id="A0A4U6W1Y0"/>
<organism evidence="1 2">
    <name type="scientific">Setaria viridis</name>
    <name type="common">Green bristlegrass</name>
    <name type="synonym">Setaria italica subsp. viridis</name>
    <dbReference type="NCBI Taxonomy" id="4556"/>
    <lineage>
        <taxon>Eukaryota</taxon>
        <taxon>Viridiplantae</taxon>
        <taxon>Streptophyta</taxon>
        <taxon>Embryophyta</taxon>
        <taxon>Tracheophyta</taxon>
        <taxon>Spermatophyta</taxon>
        <taxon>Magnoliopsida</taxon>
        <taxon>Liliopsida</taxon>
        <taxon>Poales</taxon>
        <taxon>Poaceae</taxon>
        <taxon>PACMAD clade</taxon>
        <taxon>Panicoideae</taxon>
        <taxon>Panicodae</taxon>
        <taxon>Paniceae</taxon>
        <taxon>Cenchrinae</taxon>
        <taxon>Setaria</taxon>
    </lineage>
</organism>
<accession>A0A4U6W1Y0</accession>
<evidence type="ECO:0000313" key="2">
    <source>
        <dbReference type="Proteomes" id="UP000298652"/>
    </source>
</evidence>
<dbReference type="EMBL" id="CM016553">
    <property type="protein sequence ID" value="TKW34489.1"/>
    <property type="molecule type" value="Genomic_DNA"/>
</dbReference>
<evidence type="ECO:0000313" key="1">
    <source>
        <dbReference type="EMBL" id="TKW34489.1"/>
    </source>
</evidence>
<gene>
    <name evidence="1" type="ORF">SEVIR_2G310460v2</name>
</gene>